<dbReference type="EMBL" id="JAAAWO010000011">
    <property type="protein sequence ID" value="NDW16687.1"/>
    <property type="molecule type" value="Genomic_DNA"/>
</dbReference>
<dbReference type="PROSITE" id="PS51257">
    <property type="entry name" value="PROKAR_LIPOPROTEIN"/>
    <property type="match status" value="1"/>
</dbReference>
<evidence type="ECO:0000313" key="3">
    <source>
        <dbReference type="Proteomes" id="UP000471381"/>
    </source>
</evidence>
<accession>A0A6N9TH80</accession>
<comment type="caution">
    <text evidence="2">The sequence shown here is derived from an EMBL/GenBank/DDBJ whole genome shotgun (WGS) entry which is preliminary data.</text>
</comment>
<dbReference type="Proteomes" id="UP000471381">
    <property type="component" value="Unassembled WGS sequence"/>
</dbReference>
<evidence type="ECO:0000256" key="1">
    <source>
        <dbReference type="SAM" id="SignalP"/>
    </source>
</evidence>
<sequence length="152" mass="16906">MKNILLLLAFVLAGCTSTTLPPTTATYPLTDSMKIIEAAANAAPKGVVGEYTLRIVAAGSQGHFVYLNTEADYRDQRAVTVALPPRVIKQLTAYYKMPPQEFFIGKKIVVRGKAQRVKIAFLAEGKRTDKYYYQTHIRLMDIAQLKVVDEPV</sequence>
<feature type="signal peptide" evidence="1">
    <location>
        <begin position="1"/>
        <end position="21"/>
    </location>
</feature>
<gene>
    <name evidence="2" type="ORF">GTQ48_14325</name>
</gene>
<dbReference type="AlphaFoldDB" id="A0A6N9TH80"/>
<evidence type="ECO:0000313" key="2">
    <source>
        <dbReference type="EMBL" id="NDW16687.1"/>
    </source>
</evidence>
<proteinExistence type="predicted"/>
<keyword evidence="1" id="KW-0732">Signal</keyword>
<organism evidence="2 3">
    <name type="scientific">Alteromonas genovensis</name>
    <dbReference type="NCBI Taxonomy" id="471225"/>
    <lineage>
        <taxon>Bacteria</taxon>
        <taxon>Pseudomonadati</taxon>
        <taxon>Pseudomonadota</taxon>
        <taxon>Gammaproteobacteria</taxon>
        <taxon>Alteromonadales</taxon>
        <taxon>Alteromonadaceae</taxon>
        <taxon>Alteromonas/Salinimonas group</taxon>
        <taxon>Alteromonas</taxon>
    </lineage>
</organism>
<keyword evidence="3" id="KW-1185">Reference proteome</keyword>
<feature type="chain" id="PRO_5026672888" evidence="1">
    <location>
        <begin position="22"/>
        <end position="152"/>
    </location>
</feature>
<protein>
    <submittedName>
        <fullName evidence="2">Uncharacterized protein</fullName>
    </submittedName>
</protein>
<name>A0A6N9TH80_9ALTE</name>
<reference evidence="2 3" key="1">
    <citation type="submission" date="2020-01" db="EMBL/GenBank/DDBJ databases">
        <title>Genomes of bacteria type strains.</title>
        <authorList>
            <person name="Chen J."/>
            <person name="Zhu S."/>
            <person name="Yang J."/>
        </authorList>
    </citation>
    <scope>NUCLEOTIDE SEQUENCE [LARGE SCALE GENOMIC DNA]</scope>
    <source>
        <strain evidence="2 3">LMG 24078</strain>
    </source>
</reference>